<evidence type="ECO:0000313" key="2">
    <source>
        <dbReference type="Proteomes" id="UP000006038"/>
    </source>
</evidence>
<organism evidence="1">
    <name type="scientific">Oryza brachyantha</name>
    <name type="common">malo sina</name>
    <dbReference type="NCBI Taxonomy" id="4533"/>
    <lineage>
        <taxon>Eukaryota</taxon>
        <taxon>Viridiplantae</taxon>
        <taxon>Streptophyta</taxon>
        <taxon>Embryophyta</taxon>
        <taxon>Tracheophyta</taxon>
        <taxon>Spermatophyta</taxon>
        <taxon>Magnoliopsida</taxon>
        <taxon>Liliopsida</taxon>
        <taxon>Poales</taxon>
        <taxon>Poaceae</taxon>
        <taxon>BOP clade</taxon>
        <taxon>Oryzoideae</taxon>
        <taxon>Oryzeae</taxon>
        <taxon>Oryzinae</taxon>
        <taxon>Oryza</taxon>
    </lineage>
</organism>
<dbReference type="Gramene" id="OB05G17810.1">
    <property type="protein sequence ID" value="OB05G17810.1"/>
    <property type="gene ID" value="OB05G17810"/>
</dbReference>
<evidence type="ECO:0000313" key="1">
    <source>
        <dbReference type="EnsemblPlants" id="OB05G17810.1"/>
    </source>
</evidence>
<reference evidence="1" key="1">
    <citation type="journal article" date="2013" name="Nat. Commun.">
        <title>Whole-genome sequencing of Oryza brachyantha reveals mechanisms underlying Oryza genome evolution.</title>
        <authorList>
            <person name="Chen J."/>
            <person name="Huang Q."/>
            <person name="Gao D."/>
            <person name="Wang J."/>
            <person name="Lang Y."/>
            <person name="Liu T."/>
            <person name="Li B."/>
            <person name="Bai Z."/>
            <person name="Luis Goicoechea J."/>
            <person name="Liang C."/>
            <person name="Chen C."/>
            <person name="Zhang W."/>
            <person name="Sun S."/>
            <person name="Liao Y."/>
            <person name="Zhang X."/>
            <person name="Yang L."/>
            <person name="Song C."/>
            <person name="Wang M."/>
            <person name="Shi J."/>
            <person name="Liu G."/>
            <person name="Liu J."/>
            <person name="Zhou H."/>
            <person name="Zhou W."/>
            <person name="Yu Q."/>
            <person name="An N."/>
            <person name="Chen Y."/>
            <person name="Cai Q."/>
            <person name="Wang B."/>
            <person name="Liu B."/>
            <person name="Min J."/>
            <person name="Huang Y."/>
            <person name="Wu H."/>
            <person name="Li Z."/>
            <person name="Zhang Y."/>
            <person name="Yin Y."/>
            <person name="Song W."/>
            <person name="Jiang J."/>
            <person name="Jackson S.A."/>
            <person name="Wing R.A."/>
            <person name="Wang J."/>
            <person name="Chen M."/>
        </authorList>
    </citation>
    <scope>NUCLEOTIDE SEQUENCE [LARGE SCALE GENOMIC DNA]</scope>
    <source>
        <strain evidence="1">cv. IRGC 101232</strain>
    </source>
</reference>
<dbReference type="HOGENOM" id="CLU_2929664_0_0_1"/>
<proteinExistence type="predicted"/>
<keyword evidence="2" id="KW-1185">Reference proteome</keyword>
<sequence>LPVKVGTHLPHTQTALNHTTVIKEKIEDDAAANCNEHDDTMAKHEHVYIYIGIMDGSCHHG</sequence>
<dbReference type="Proteomes" id="UP000006038">
    <property type="component" value="Chromosome 5"/>
</dbReference>
<dbReference type="AlphaFoldDB" id="J3M5A7"/>
<dbReference type="EnsemblPlants" id="OB05G17810.1">
    <property type="protein sequence ID" value="OB05G17810.1"/>
    <property type="gene ID" value="OB05G17810"/>
</dbReference>
<protein>
    <submittedName>
        <fullName evidence="1">Uncharacterized protein</fullName>
    </submittedName>
</protein>
<name>J3M5A7_ORYBR</name>
<accession>J3M5A7</accession>
<reference evidence="1" key="2">
    <citation type="submission" date="2013-04" db="UniProtKB">
        <authorList>
            <consortium name="EnsemblPlants"/>
        </authorList>
    </citation>
    <scope>IDENTIFICATION</scope>
</reference>